<dbReference type="PANTHER" id="PTHR11266:SF80">
    <property type="entry name" value="PEROXISOMAL MEMBRANE PROTEIN 2"/>
    <property type="match status" value="1"/>
</dbReference>
<dbReference type="AlphaFoldDB" id="A0AB34ID99"/>
<name>A0AB34ID99_PRYPA</name>
<evidence type="ECO:0000256" key="5">
    <source>
        <dbReference type="ARBA" id="ARBA00023136"/>
    </source>
</evidence>
<keyword evidence="3 6" id="KW-0812">Transmembrane</keyword>
<dbReference type="InterPro" id="IPR007248">
    <property type="entry name" value="Mpv17_PMP22"/>
</dbReference>
<proteinExistence type="inferred from homology"/>
<dbReference type="GO" id="GO:0005737">
    <property type="term" value="C:cytoplasm"/>
    <property type="evidence" value="ECO:0007669"/>
    <property type="project" value="TreeGrafter"/>
</dbReference>
<reference evidence="8 9" key="1">
    <citation type="journal article" date="2024" name="Science">
        <title>Giant polyketide synthase enzymes in the biosynthesis of giant marine polyether toxins.</title>
        <authorList>
            <person name="Fallon T.R."/>
            <person name="Shende V.V."/>
            <person name="Wierzbicki I.H."/>
            <person name="Pendleton A.L."/>
            <person name="Watervoot N.F."/>
            <person name="Auber R.P."/>
            <person name="Gonzalez D.J."/>
            <person name="Wisecaver J.H."/>
            <person name="Moore B.S."/>
        </authorList>
    </citation>
    <scope>NUCLEOTIDE SEQUENCE [LARGE SCALE GENOMIC DNA]</scope>
    <source>
        <strain evidence="8 9">12B1</strain>
    </source>
</reference>
<evidence type="ECO:0000313" key="8">
    <source>
        <dbReference type="EMBL" id="KAL1496690.1"/>
    </source>
</evidence>
<keyword evidence="9" id="KW-1185">Reference proteome</keyword>
<comment type="similarity">
    <text evidence="2 6">Belongs to the peroxisomal membrane protein PXMP2/4 family.</text>
</comment>
<feature type="chain" id="PRO_5044225245" description="Peroxisomal membrane protein MPV17" evidence="7">
    <location>
        <begin position="44"/>
        <end position="272"/>
    </location>
</feature>
<keyword evidence="7" id="KW-0732">Signal</keyword>
<keyword evidence="4 6" id="KW-1133">Transmembrane helix</keyword>
<protein>
    <recommendedName>
        <fullName evidence="10">Peroxisomal membrane protein MPV17</fullName>
    </recommendedName>
</protein>
<evidence type="ECO:0000313" key="9">
    <source>
        <dbReference type="Proteomes" id="UP001515480"/>
    </source>
</evidence>
<evidence type="ECO:0000256" key="1">
    <source>
        <dbReference type="ARBA" id="ARBA00004141"/>
    </source>
</evidence>
<evidence type="ECO:0008006" key="10">
    <source>
        <dbReference type="Google" id="ProtNLM"/>
    </source>
</evidence>
<feature type="transmembrane region" description="Helical" evidence="6">
    <location>
        <begin position="250"/>
        <end position="270"/>
    </location>
</feature>
<accession>A0AB34ID99</accession>
<evidence type="ECO:0000256" key="2">
    <source>
        <dbReference type="ARBA" id="ARBA00006824"/>
    </source>
</evidence>
<sequence length="272" mass="29320">MKAQLFVCAVHGAELDVQAPPHHHTAMHKACLLLLWTIPNTSALAPANAHVVTPLISKPQLSRSSLLLANGGGDAVSTSFGGSLLRRYLDALEASPLPVKMITSATLGGIGDLIAQCLDSGGGFSAARLLAIMLTNGIYIAPLFSLLYELNERLVGEVLQLPSRTWQGATLRVTLDQLVCAPIGIFGFFWFFGLLEPLLSFSVHSLADYGALGGVIRNKLCLEYFEMLRSSWQIWVLPQLVNFSLMPAPLRVPFASVTALVWGVVQSTLANR</sequence>
<dbReference type="Pfam" id="PF04117">
    <property type="entry name" value="Mpv17_PMP22"/>
    <property type="match status" value="1"/>
</dbReference>
<feature type="signal peptide" evidence="7">
    <location>
        <begin position="1"/>
        <end position="43"/>
    </location>
</feature>
<evidence type="ECO:0000256" key="3">
    <source>
        <dbReference type="ARBA" id="ARBA00022692"/>
    </source>
</evidence>
<evidence type="ECO:0000256" key="7">
    <source>
        <dbReference type="SAM" id="SignalP"/>
    </source>
</evidence>
<gene>
    <name evidence="8" type="ORF">AB1Y20_014284</name>
</gene>
<dbReference type="Proteomes" id="UP001515480">
    <property type="component" value="Unassembled WGS sequence"/>
</dbReference>
<feature type="transmembrane region" description="Helical" evidence="6">
    <location>
        <begin position="126"/>
        <end position="148"/>
    </location>
</feature>
<comment type="caution">
    <text evidence="8">The sequence shown here is derived from an EMBL/GenBank/DDBJ whole genome shotgun (WGS) entry which is preliminary data.</text>
</comment>
<keyword evidence="5 6" id="KW-0472">Membrane</keyword>
<dbReference type="PANTHER" id="PTHR11266">
    <property type="entry name" value="PEROXISOMAL MEMBRANE PROTEIN 2, PXMP2 MPV17"/>
    <property type="match status" value="1"/>
</dbReference>
<organism evidence="8 9">
    <name type="scientific">Prymnesium parvum</name>
    <name type="common">Toxic golden alga</name>
    <dbReference type="NCBI Taxonomy" id="97485"/>
    <lineage>
        <taxon>Eukaryota</taxon>
        <taxon>Haptista</taxon>
        <taxon>Haptophyta</taxon>
        <taxon>Prymnesiophyceae</taxon>
        <taxon>Prymnesiales</taxon>
        <taxon>Prymnesiaceae</taxon>
        <taxon>Prymnesium</taxon>
    </lineage>
</organism>
<evidence type="ECO:0000256" key="4">
    <source>
        <dbReference type="ARBA" id="ARBA00022989"/>
    </source>
</evidence>
<dbReference type="EMBL" id="JBGBPQ010000028">
    <property type="protein sequence ID" value="KAL1496690.1"/>
    <property type="molecule type" value="Genomic_DNA"/>
</dbReference>
<feature type="transmembrane region" description="Helical" evidence="6">
    <location>
        <begin position="169"/>
        <end position="192"/>
    </location>
</feature>
<evidence type="ECO:0000256" key="6">
    <source>
        <dbReference type="RuleBase" id="RU363053"/>
    </source>
</evidence>
<dbReference type="GO" id="GO:0016020">
    <property type="term" value="C:membrane"/>
    <property type="evidence" value="ECO:0007669"/>
    <property type="project" value="UniProtKB-SubCell"/>
</dbReference>
<comment type="subcellular location">
    <subcellularLocation>
        <location evidence="1">Membrane</location>
        <topology evidence="1">Multi-pass membrane protein</topology>
    </subcellularLocation>
</comment>